<comment type="caution">
    <text evidence="1">The sequence shown here is derived from an EMBL/GenBank/DDBJ whole genome shotgun (WGS) entry which is preliminary data.</text>
</comment>
<reference evidence="1 2" key="1">
    <citation type="journal article" date="2014" name="Agronomy (Basel)">
        <title>A Draft Genome Sequence for Ensete ventricosum, the Drought-Tolerant Tree Against Hunger.</title>
        <authorList>
            <person name="Harrison J."/>
            <person name="Moore K.A."/>
            <person name="Paszkiewicz K."/>
            <person name="Jones T."/>
            <person name="Grant M."/>
            <person name="Ambacheew D."/>
            <person name="Muzemil S."/>
            <person name="Studholme D.J."/>
        </authorList>
    </citation>
    <scope>NUCLEOTIDE SEQUENCE [LARGE SCALE GENOMIC DNA]</scope>
</reference>
<sequence length="168" mass="18777">MMGKPADPHSCVDHGIWRRGFSTALCQHQRPAIINHRNTLCKRRRNKQHVDAGCAVAVGLPANNVRYCLESATALCTSCVCVCVHYSLCFVSENKVGICRSVVQASHCGRKNKTSGLSSVAHFFFKTSGLWTGLTHIFSLWHVRSCRCRFCEPRLIDAEMHDEVNRCG</sequence>
<evidence type="ECO:0000313" key="1">
    <source>
        <dbReference type="EMBL" id="RRT81799.1"/>
    </source>
</evidence>
<gene>
    <name evidence="1" type="ORF">B296_00012554</name>
</gene>
<accession>A0A427AZW8</accession>
<dbReference type="AlphaFoldDB" id="A0A427AZW8"/>
<evidence type="ECO:0000313" key="2">
    <source>
        <dbReference type="Proteomes" id="UP000287651"/>
    </source>
</evidence>
<protein>
    <submittedName>
        <fullName evidence="1">Uncharacterized protein</fullName>
    </submittedName>
</protein>
<proteinExistence type="predicted"/>
<organism evidence="1 2">
    <name type="scientific">Ensete ventricosum</name>
    <name type="common">Abyssinian banana</name>
    <name type="synonym">Musa ensete</name>
    <dbReference type="NCBI Taxonomy" id="4639"/>
    <lineage>
        <taxon>Eukaryota</taxon>
        <taxon>Viridiplantae</taxon>
        <taxon>Streptophyta</taxon>
        <taxon>Embryophyta</taxon>
        <taxon>Tracheophyta</taxon>
        <taxon>Spermatophyta</taxon>
        <taxon>Magnoliopsida</taxon>
        <taxon>Liliopsida</taxon>
        <taxon>Zingiberales</taxon>
        <taxon>Musaceae</taxon>
        <taxon>Ensete</taxon>
    </lineage>
</organism>
<name>A0A427AZW8_ENSVE</name>
<dbReference type="EMBL" id="AMZH03000823">
    <property type="protein sequence ID" value="RRT81799.1"/>
    <property type="molecule type" value="Genomic_DNA"/>
</dbReference>
<dbReference type="Proteomes" id="UP000287651">
    <property type="component" value="Unassembled WGS sequence"/>
</dbReference>